<proteinExistence type="predicted"/>
<sequence length="192" mass="22740">MTIDDKSFYEDNFHGMYIARCTNKIPRSLVKHQKRIEERFLSEQRRKQESEAAELRQTEIYLNELRDSLKESDVEMKEDEELAIQLECLPSFPQKQPSSYSFLKVKVRNSKKYFNESLIRCIVHCHSMFKVTTGDLLGILECFTNTVFDQKWSQQAEHCVDTDDSDDEYEDETLGGKRRRKISGQDGRKWCF</sequence>
<gene>
    <name evidence="3" type="ORF">SNE40_004424</name>
</gene>
<evidence type="ECO:0000313" key="4">
    <source>
        <dbReference type="Proteomes" id="UP001347796"/>
    </source>
</evidence>
<evidence type="ECO:0000256" key="1">
    <source>
        <dbReference type="SAM" id="Coils"/>
    </source>
</evidence>
<name>A0AAN8KBQ9_PATCE</name>
<dbReference type="AlphaFoldDB" id="A0AAN8KBQ9"/>
<organism evidence="3 4">
    <name type="scientific">Patella caerulea</name>
    <name type="common">Rayed Mediterranean limpet</name>
    <dbReference type="NCBI Taxonomy" id="87958"/>
    <lineage>
        <taxon>Eukaryota</taxon>
        <taxon>Metazoa</taxon>
        <taxon>Spiralia</taxon>
        <taxon>Lophotrochozoa</taxon>
        <taxon>Mollusca</taxon>
        <taxon>Gastropoda</taxon>
        <taxon>Patellogastropoda</taxon>
        <taxon>Patelloidea</taxon>
        <taxon>Patellidae</taxon>
        <taxon>Patella</taxon>
    </lineage>
</organism>
<keyword evidence="4" id="KW-1185">Reference proteome</keyword>
<protein>
    <submittedName>
        <fullName evidence="3">Uncharacterized protein</fullName>
    </submittedName>
</protein>
<evidence type="ECO:0000256" key="2">
    <source>
        <dbReference type="SAM" id="MobiDB-lite"/>
    </source>
</evidence>
<dbReference type="Proteomes" id="UP001347796">
    <property type="component" value="Unassembled WGS sequence"/>
</dbReference>
<reference evidence="3 4" key="1">
    <citation type="submission" date="2024-01" db="EMBL/GenBank/DDBJ databases">
        <title>The genome of the rayed Mediterranean limpet Patella caerulea (Linnaeus, 1758).</title>
        <authorList>
            <person name="Anh-Thu Weber A."/>
            <person name="Halstead-Nussloch G."/>
        </authorList>
    </citation>
    <scope>NUCLEOTIDE SEQUENCE [LARGE SCALE GENOMIC DNA]</scope>
    <source>
        <strain evidence="3">AATW-2023a</strain>
        <tissue evidence="3">Whole specimen</tissue>
    </source>
</reference>
<keyword evidence="1" id="KW-0175">Coiled coil</keyword>
<feature type="compositionally biased region" description="Acidic residues" evidence="2">
    <location>
        <begin position="162"/>
        <end position="173"/>
    </location>
</feature>
<feature type="region of interest" description="Disordered" evidence="2">
    <location>
        <begin position="162"/>
        <end position="192"/>
    </location>
</feature>
<feature type="coiled-coil region" evidence="1">
    <location>
        <begin position="38"/>
        <end position="82"/>
    </location>
</feature>
<dbReference type="EMBL" id="JAZGQO010000003">
    <property type="protein sequence ID" value="KAK6188191.1"/>
    <property type="molecule type" value="Genomic_DNA"/>
</dbReference>
<evidence type="ECO:0000313" key="3">
    <source>
        <dbReference type="EMBL" id="KAK6188191.1"/>
    </source>
</evidence>
<accession>A0AAN8KBQ9</accession>
<comment type="caution">
    <text evidence="3">The sequence shown here is derived from an EMBL/GenBank/DDBJ whole genome shotgun (WGS) entry which is preliminary data.</text>
</comment>